<evidence type="ECO:0000313" key="3">
    <source>
        <dbReference type="Proteomes" id="UP000198833"/>
    </source>
</evidence>
<accession>A0A1H9EF02</accession>
<keyword evidence="3" id="KW-1185">Reference proteome</keyword>
<feature type="transmembrane region" description="Helical" evidence="1">
    <location>
        <begin position="29"/>
        <end position="50"/>
    </location>
</feature>
<dbReference type="EMBL" id="FOEN01000007">
    <property type="protein sequence ID" value="SEQ24229.1"/>
    <property type="molecule type" value="Genomic_DNA"/>
</dbReference>
<keyword evidence="1" id="KW-0472">Membrane</keyword>
<proteinExistence type="predicted"/>
<gene>
    <name evidence="2" type="ORF">SAMN04488558_10718</name>
</gene>
<name>A0A1H9EF02_9LACT</name>
<feature type="transmembrane region" description="Helical" evidence="1">
    <location>
        <begin position="100"/>
        <end position="126"/>
    </location>
</feature>
<keyword evidence="1" id="KW-1133">Transmembrane helix</keyword>
<feature type="transmembrane region" description="Helical" evidence="1">
    <location>
        <begin position="71"/>
        <end position="88"/>
    </location>
</feature>
<dbReference type="RefSeq" id="WP_092571952.1">
    <property type="nucleotide sequence ID" value="NZ_FOEN01000007.1"/>
</dbReference>
<evidence type="ECO:0000313" key="2">
    <source>
        <dbReference type="EMBL" id="SEQ24229.1"/>
    </source>
</evidence>
<sequence length="199" mass="23007">MRWSKQIGNLLVNFIRIQYYFYKASFQGWILAGVFPAFFASVGLLANLFHSDSPEVSWSQFKISLASDDQLANKVGYTALGIFLVLWLDLKIINHFPQAGVYWIIPILLLLYCVILSHLPIVFVRYRLTLWRYFQQAGFIALASIWQVLAIGLSYLLLDFLYPYLGWLYYLLPIPILASPIAFFASQSIIHIKELKNNM</sequence>
<evidence type="ECO:0000256" key="1">
    <source>
        <dbReference type="SAM" id="Phobius"/>
    </source>
</evidence>
<protein>
    <submittedName>
        <fullName evidence="2">Uncharacterized membrane protein YesL</fullName>
    </submittedName>
</protein>
<feature type="transmembrane region" description="Helical" evidence="1">
    <location>
        <begin position="138"/>
        <end position="158"/>
    </location>
</feature>
<dbReference type="AlphaFoldDB" id="A0A1H9EF02"/>
<dbReference type="OrthoDB" id="2185447at2"/>
<feature type="transmembrane region" description="Helical" evidence="1">
    <location>
        <begin position="164"/>
        <end position="186"/>
    </location>
</feature>
<keyword evidence="1" id="KW-0812">Transmembrane</keyword>
<organism evidence="2 3">
    <name type="scientific">Ignavigranum ruoffiae</name>
    <dbReference type="NCBI Taxonomy" id="89093"/>
    <lineage>
        <taxon>Bacteria</taxon>
        <taxon>Bacillati</taxon>
        <taxon>Bacillota</taxon>
        <taxon>Bacilli</taxon>
        <taxon>Lactobacillales</taxon>
        <taxon>Aerococcaceae</taxon>
        <taxon>Ignavigranum</taxon>
    </lineage>
</organism>
<dbReference type="Proteomes" id="UP000198833">
    <property type="component" value="Unassembled WGS sequence"/>
</dbReference>
<reference evidence="2 3" key="1">
    <citation type="submission" date="2016-10" db="EMBL/GenBank/DDBJ databases">
        <authorList>
            <person name="de Groot N.N."/>
        </authorList>
    </citation>
    <scope>NUCLEOTIDE SEQUENCE [LARGE SCALE GENOMIC DNA]</scope>
    <source>
        <strain evidence="2 3">DSM 15695</strain>
    </source>
</reference>